<comment type="similarity">
    <text evidence="1">Belongs to the LysR transcriptional regulatory family.</text>
</comment>
<evidence type="ECO:0000259" key="6">
    <source>
        <dbReference type="PROSITE" id="PS50931"/>
    </source>
</evidence>
<dbReference type="PROSITE" id="PS50931">
    <property type="entry name" value="HTH_LYSR"/>
    <property type="match status" value="1"/>
</dbReference>
<dbReference type="STRING" id="93220.A6P55_11625"/>
<evidence type="ECO:0000256" key="3">
    <source>
        <dbReference type="ARBA" id="ARBA00023125"/>
    </source>
</evidence>
<keyword evidence="4" id="KW-0804">Transcription</keyword>
<proteinExistence type="inferred from homology"/>
<organism evidence="7 8">
    <name type="scientific">Pandoraea pnomenusa</name>
    <dbReference type="NCBI Taxonomy" id="93220"/>
    <lineage>
        <taxon>Bacteria</taxon>
        <taxon>Pseudomonadati</taxon>
        <taxon>Pseudomonadota</taxon>
        <taxon>Betaproteobacteria</taxon>
        <taxon>Burkholderiales</taxon>
        <taxon>Burkholderiaceae</taxon>
        <taxon>Pandoraea</taxon>
    </lineage>
</organism>
<keyword evidence="5" id="KW-0175">Coiled coil</keyword>
<evidence type="ECO:0000256" key="4">
    <source>
        <dbReference type="ARBA" id="ARBA00023163"/>
    </source>
</evidence>
<keyword evidence="2" id="KW-0805">Transcription regulation</keyword>
<dbReference type="RefSeq" id="WP_038619349.1">
    <property type="nucleotide sequence ID" value="NZ_CP009553.3"/>
</dbReference>
<dbReference type="InterPro" id="IPR005119">
    <property type="entry name" value="LysR_subst-bd"/>
</dbReference>
<accession>A0A378YQI9</accession>
<sequence>MNVSTGQAPPSRLKLKYLQVVAVLDETHSLAKAADHLNLTRAALSKTLAGLEELLGVKLYERTAAGVVPTTFGRTLARHARLILGNLRSAEDELRDLMNEHRQSLAVGALFVAMPQLLPQAIALITRSAPRCVITVRESGSFGLAAGLHDGSFDLVVGRLVPEYFRSAVNLEPLFEEELLVICRSGHPLENVPALTWREVAKYPWMLPPKESPISHAIQSQFLADGVQGPAVIVEAFSIPLALGMLQSCDAMTVLPSRLAYALRDKGEISILSLRSPRLPAPMGVAWRKDCPLSPLASLFIAALKTCAGERA</sequence>
<dbReference type="SUPFAM" id="SSF53850">
    <property type="entry name" value="Periplasmic binding protein-like II"/>
    <property type="match status" value="1"/>
</dbReference>
<feature type="domain" description="HTH lysR-type" evidence="6">
    <location>
        <begin position="13"/>
        <end position="70"/>
    </location>
</feature>
<dbReference type="InterPro" id="IPR000847">
    <property type="entry name" value="LysR_HTH_N"/>
</dbReference>
<dbReference type="InterPro" id="IPR036390">
    <property type="entry name" value="WH_DNA-bd_sf"/>
</dbReference>
<protein>
    <submittedName>
        <fullName evidence="7">Galactose-binding protein regulator</fullName>
    </submittedName>
</protein>
<dbReference type="InterPro" id="IPR050950">
    <property type="entry name" value="HTH-type_LysR_regulators"/>
</dbReference>
<dbReference type="Gene3D" id="1.10.10.10">
    <property type="entry name" value="Winged helix-like DNA-binding domain superfamily/Winged helix DNA-binding domain"/>
    <property type="match status" value="1"/>
</dbReference>
<dbReference type="OrthoDB" id="5914299at2"/>
<dbReference type="GO" id="GO:0005829">
    <property type="term" value="C:cytosol"/>
    <property type="evidence" value="ECO:0007669"/>
    <property type="project" value="TreeGrafter"/>
</dbReference>
<dbReference type="AlphaFoldDB" id="A0A378YQI9"/>
<dbReference type="PRINTS" id="PR00039">
    <property type="entry name" value="HTHLYSR"/>
</dbReference>
<dbReference type="GO" id="GO:0003677">
    <property type="term" value="F:DNA binding"/>
    <property type="evidence" value="ECO:0007669"/>
    <property type="project" value="UniProtKB-KW"/>
</dbReference>
<keyword evidence="3" id="KW-0238">DNA-binding</keyword>
<dbReference type="Pfam" id="PF00126">
    <property type="entry name" value="HTH_1"/>
    <property type="match status" value="1"/>
</dbReference>
<evidence type="ECO:0000313" key="8">
    <source>
        <dbReference type="Proteomes" id="UP000254573"/>
    </source>
</evidence>
<dbReference type="Pfam" id="PF03466">
    <property type="entry name" value="LysR_substrate"/>
    <property type="match status" value="1"/>
</dbReference>
<dbReference type="Gene3D" id="3.40.190.290">
    <property type="match status" value="1"/>
</dbReference>
<dbReference type="EMBL" id="UGSG01000001">
    <property type="protein sequence ID" value="SUA78830.1"/>
    <property type="molecule type" value="Genomic_DNA"/>
</dbReference>
<dbReference type="PANTHER" id="PTHR30419:SF8">
    <property type="entry name" value="NITROGEN ASSIMILATION TRANSCRIPTIONAL ACTIVATOR-RELATED"/>
    <property type="match status" value="1"/>
</dbReference>
<evidence type="ECO:0000313" key="7">
    <source>
        <dbReference type="EMBL" id="SUA78830.1"/>
    </source>
</evidence>
<dbReference type="PANTHER" id="PTHR30419">
    <property type="entry name" value="HTH-TYPE TRANSCRIPTIONAL REGULATOR YBHD"/>
    <property type="match status" value="1"/>
</dbReference>
<dbReference type="SUPFAM" id="SSF46785">
    <property type="entry name" value="Winged helix' DNA-binding domain"/>
    <property type="match status" value="1"/>
</dbReference>
<dbReference type="KEGG" id="ppnm:LV28_14520"/>
<feature type="coiled-coil region" evidence="5">
    <location>
        <begin position="80"/>
        <end position="107"/>
    </location>
</feature>
<evidence type="ECO:0000256" key="1">
    <source>
        <dbReference type="ARBA" id="ARBA00009437"/>
    </source>
</evidence>
<evidence type="ECO:0000256" key="5">
    <source>
        <dbReference type="SAM" id="Coils"/>
    </source>
</evidence>
<dbReference type="Proteomes" id="UP000254573">
    <property type="component" value="Unassembled WGS sequence"/>
</dbReference>
<name>A0A378YQI9_9BURK</name>
<dbReference type="GO" id="GO:0003700">
    <property type="term" value="F:DNA-binding transcription factor activity"/>
    <property type="evidence" value="ECO:0007669"/>
    <property type="project" value="InterPro"/>
</dbReference>
<reference evidence="7 8" key="1">
    <citation type="submission" date="2018-06" db="EMBL/GenBank/DDBJ databases">
        <authorList>
            <consortium name="Pathogen Informatics"/>
            <person name="Doyle S."/>
        </authorList>
    </citation>
    <scope>NUCLEOTIDE SEQUENCE [LARGE SCALE GENOMIC DNA]</scope>
    <source>
        <strain evidence="7 8">NCTC13160</strain>
    </source>
</reference>
<dbReference type="InterPro" id="IPR036388">
    <property type="entry name" value="WH-like_DNA-bd_sf"/>
</dbReference>
<evidence type="ECO:0000256" key="2">
    <source>
        <dbReference type="ARBA" id="ARBA00023015"/>
    </source>
</evidence>
<gene>
    <name evidence="7" type="primary">gbpR_5</name>
    <name evidence="7" type="ORF">NCTC13160_02863</name>
</gene>